<dbReference type="GO" id="GO:0000139">
    <property type="term" value="C:Golgi membrane"/>
    <property type="evidence" value="ECO:0007669"/>
    <property type="project" value="UniProtKB-SubCell"/>
</dbReference>
<keyword evidence="5" id="KW-1133">Transmembrane helix</keyword>
<dbReference type="AlphaFoldDB" id="A0A2J7Q7Y6"/>
<evidence type="ECO:0000256" key="1">
    <source>
        <dbReference type="ARBA" id="ARBA00004323"/>
    </source>
</evidence>
<dbReference type="EC" id="2.8.2.-" evidence="9"/>
<dbReference type="InterPro" id="IPR027417">
    <property type="entry name" value="P-loop_NTPase"/>
</dbReference>
<gene>
    <name evidence="10" type="ORF">B7P43_G17560</name>
</gene>
<dbReference type="Gene3D" id="3.40.50.300">
    <property type="entry name" value="P-loop containing nucleotide triphosphate hydrolases"/>
    <property type="match status" value="1"/>
</dbReference>
<keyword evidence="9" id="KW-0119">Carbohydrate metabolism</keyword>
<evidence type="ECO:0000256" key="6">
    <source>
        <dbReference type="ARBA" id="ARBA00023034"/>
    </source>
</evidence>
<dbReference type="STRING" id="105785.A0A2J7Q7Y6"/>
<comment type="similarity">
    <text evidence="2 9">Belongs to the sulfotransferase 2 family.</text>
</comment>
<dbReference type="Proteomes" id="UP000235965">
    <property type="component" value="Unassembled WGS sequence"/>
</dbReference>
<proteinExistence type="inferred from homology"/>
<evidence type="ECO:0000256" key="7">
    <source>
        <dbReference type="ARBA" id="ARBA00023136"/>
    </source>
</evidence>
<keyword evidence="4" id="KW-0812">Transmembrane</keyword>
<dbReference type="PANTHER" id="PTHR12137">
    <property type="entry name" value="CARBOHYDRATE SULFOTRANSFERASE"/>
    <property type="match status" value="1"/>
</dbReference>
<sequence length="301" mass="35554">MNSDSEDSGYDLEDLESELEGRRQRVWEVCMAHGLNTEGEPNAWEFFIDSTHGLVWCNIFKAASSTWLYNFNLLGGYKEQYLRRSKKNPLVLARSHFPRPTIKQLQEALPESLSFLIVREPFERLLSAYRNKIEGLPHRFYRKMGREIVEKYRKKNSHANVLNPTSTGPTFSEFVNYITDKAGSTKMTKFDEHWAPYYSFCTPCHINFTVIAKLETLTRDQEYIIRRAGLENILMLPRHKDRPKMILNKARDGKNTNDLIRKYYGQLTEQQLKKLYDIYGIDFEMFGYNITKYYEIFKKDT</sequence>
<accession>A0A2J7Q7Y6</accession>
<keyword evidence="3 9" id="KW-0808">Transferase</keyword>
<dbReference type="SUPFAM" id="SSF52540">
    <property type="entry name" value="P-loop containing nucleoside triphosphate hydrolases"/>
    <property type="match status" value="1"/>
</dbReference>
<keyword evidence="11" id="KW-1185">Reference proteome</keyword>
<name>A0A2J7Q7Y6_9NEOP</name>
<dbReference type="Pfam" id="PF03567">
    <property type="entry name" value="Sulfotransfer_2"/>
    <property type="match status" value="1"/>
</dbReference>
<keyword evidence="9" id="KW-0735">Signal-anchor</keyword>
<dbReference type="PANTHER" id="PTHR12137:SF30">
    <property type="entry name" value="CARBOHYDRATE SULFOTRANSFERASE"/>
    <property type="match status" value="1"/>
</dbReference>
<comment type="caution">
    <text evidence="10">The sequence shown here is derived from an EMBL/GenBank/DDBJ whole genome shotgun (WGS) entry which is preliminary data.</text>
</comment>
<evidence type="ECO:0000256" key="4">
    <source>
        <dbReference type="ARBA" id="ARBA00022692"/>
    </source>
</evidence>
<dbReference type="InParanoid" id="A0A2J7Q7Y6"/>
<comment type="subcellular location">
    <subcellularLocation>
        <location evidence="1 9">Golgi apparatus membrane</location>
        <topology evidence="1 9">Single-pass type II membrane protein</topology>
    </subcellularLocation>
</comment>
<evidence type="ECO:0000313" key="10">
    <source>
        <dbReference type="EMBL" id="PNF24697.1"/>
    </source>
</evidence>
<reference evidence="10" key="1">
    <citation type="submission" date="2017-12" db="EMBL/GenBank/DDBJ databases">
        <title>Hemimetabolous genomes reveal molecular basis of termite eusociality.</title>
        <authorList>
            <person name="Harrison M.C."/>
            <person name="Jongepier E."/>
            <person name="Robertson H.M."/>
            <person name="Arning N."/>
            <person name="Bitard-Feildel T."/>
            <person name="Chao H."/>
            <person name="Childers C.P."/>
            <person name="Dinh H."/>
            <person name="Doddapaneni H."/>
            <person name="Dugan S."/>
            <person name="Gowin J."/>
            <person name="Greiner C."/>
            <person name="Han Y."/>
            <person name="Hu H."/>
            <person name="Hughes D.S.T."/>
            <person name="Huylmans A.-K."/>
            <person name="Kemena C."/>
            <person name="Kremer L.P.M."/>
            <person name="Lee S.L."/>
            <person name="Lopez-Ezquerra A."/>
            <person name="Mallet L."/>
            <person name="Monroy-Kuhn J.M."/>
            <person name="Moser A."/>
            <person name="Murali S.C."/>
            <person name="Muzny D.M."/>
            <person name="Otani S."/>
            <person name="Piulachs M.-D."/>
            <person name="Poelchau M."/>
            <person name="Qu J."/>
            <person name="Schaub F."/>
            <person name="Wada-Katsumata A."/>
            <person name="Worley K.C."/>
            <person name="Xie Q."/>
            <person name="Ylla G."/>
            <person name="Poulsen M."/>
            <person name="Gibbs R.A."/>
            <person name="Schal C."/>
            <person name="Richards S."/>
            <person name="Belles X."/>
            <person name="Korb J."/>
            <person name="Bornberg-Bauer E."/>
        </authorList>
    </citation>
    <scope>NUCLEOTIDE SEQUENCE [LARGE SCALE GENOMIC DNA]</scope>
    <source>
        <tissue evidence="10">Whole body</tissue>
    </source>
</reference>
<dbReference type="OrthoDB" id="2019940at2759"/>
<dbReference type="GO" id="GO:0016051">
    <property type="term" value="P:carbohydrate biosynthetic process"/>
    <property type="evidence" value="ECO:0007669"/>
    <property type="project" value="InterPro"/>
</dbReference>
<dbReference type="InterPro" id="IPR005331">
    <property type="entry name" value="Sulfotransferase"/>
</dbReference>
<keyword evidence="7" id="KW-0472">Membrane</keyword>
<dbReference type="InterPro" id="IPR018011">
    <property type="entry name" value="Carb_sulfotrans_8-10"/>
</dbReference>
<dbReference type="EMBL" id="NEVH01017000">
    <property type="protein sequence ID" value="PNF24697.1"/>
    <property type="molecule type" value="Genomic_DNA"/>
</dbReference>
<keyword evidence="8 9" id="KW-0325">Glycoprotein</keyword>
<dbReference type="FunCoup" id="A0A2J7Q7Y6">
    <property type="interactions" value="18"/>
</dbReference>
<evidence type="ECO:0000256" key="5">
    <source>
        <dbReference type="ARBA" id="ARBA00022989"/>
    </source>
</evidence>
<evidence type="ECO:0000256" key="9">
    <source>
        <dbReference type="RuleBase" id="RU364020"/>
    </source>
</evidence>
<organism evidence="10 11">
    <name type="scientific">Cryptotermes secundus</name>
    <dbReference type="NCBI Taxonomy" id="105785"/>
    <lineage>
        <taxon>Eukaryota</taxon>
        <taxon>Metazoa</taxon>
        <taxon>Ecdysozoa</taxon>
        <taxon>Arthropoda</taxon>
        <taxon>Hexapoda</taxon>
        <taxon>Insecta</taxon>
        <taxon>Pterygota</taxon>
        <taxon>Neoptera</taxon>
        <taxon>Polyneoptera</taxon>
        <taxon>Dictyoptera</taxon>
        <taxon>Blattodea</taxon>
        <taxon>Blattoidea</taxon>
        <taxon>Termitoidae</taxon>
        <taxon>Kalotermitidae</taxon>
        <taxon>Cryptotermitinae</taxon>
        <taxon>Cryptotermes</taxon>
    </lineage>
</organism>
<evidence type="ECO:0000256" key="2">
    <source>
        <dbReference type="ARBA" id="ARBA00006339"/>
    </source>
</evidence>
<dbReference type="GO" id="GO:0008146">
    <property type="term" value="F:sulfotransferase activity"/>
    <property type="evidence" value="ECO:0007669"/>
    <property type="project" value="InterPro"/>
</dbReference>
<keyword evidence="6 9" id="KW-0333">Golgi apparatus</keyword>
<evidence type="ECO:0000256" key="3">
    <source>
        <dbReference type="ARBA" id="ARBA00022679"/>
    </source>
</evidence>
<evidence type="ECO:0000256" key="8">
    <source>
        <dbReference type="ARBA" id="ARBA00023180"/>
    </source>
</evidence>
<evidence type="ECO:0000313" key="11">
    <source>
        <dbReference type="Proteomes" id="UP000235965"/>
    </source>
</evidence>
<protein>
    <recommendedName>
        <fullName evidence="9">Carbohydrate sulfotransferase</fullName>
        <ecNumber evidence="9">2.8.2.-</ecNumber>
    </recommendedName>
</protein>